<keyword evidence="3" id="KW-1185">Reference proteome</keyword>
<keyword evidence="1" id="KW-0472">Membrane</keyword>
<reference evidence="2" key="1">
    <citation type="journal article" date="2021" name="Nat. Commun.">
        <title>Genetic determinants of endophytism in the Arabidopsis root mycobiome.</title>
        <authorList>
            <person name="Mesny F."/>
            <person name="Miyauchi S."/>
            <person name="Thiergart T."/>
            <person name="Pickel B."/>
            <person name="Atanasova L."/>
            <person name="Karlsson M."/>
            <person name="Huettel B."/>
            <person name="Barry K.W."/>
            <person name="Haridas S."/>
            <person name="Chen C."/>
            <person name="Bauer D."/>
            <person name="Andreopoulos W."/>
            <person name="Pangilinan J."/>
            <person name="LaButti K."/>
            <person name="Riley R."/>
            <person name="Lipzen A."/>
            <person name="Clum A."/>
            <person name="Drula E."/>
            <person name="Henrissat B."/>
            <person name="Kohler A."/>
            <person name="Grigoriev I.V."/>
            <person name="Martin F.M."/>
            <person name="Hacquard S."/>
        </authorList>
    </citation>
    <scope>NUCLEOTIDE SEQUENCE</scope>
    <source>
        <strain evidence="2">MPI-CAGE-AT-0147</strain>
    </source>
</reference>
<dbReference type="EMBL" id="JAGMUV010000006">
    <property type="protein sequence ID" value="KAH7152811.1"/>
    <property type="molecule type" value="Genomic_DNA"/>
</dbReference>
<feature type="transmembrane region" description="Helical" evidence="1">
    <location>
        <begin position="12"/>
        <end position="29"/>
    </location>
</feature>
<accession>A0A9P9F5W8</accession>
<dbReference type="Proteomes" id="UP000738349">
    <property type="component" value="Unassembled WGS sequence"/>
</dbReference>
<gene>
    <name evidence="2" type="ORF">EDB81DRAFT_434563</name>
</gene>
<evidence type="ECO:0000313" key="2">
    <source>
        <dbReference type="EMBL" id="KAH7152811.1"/>
    </source>
</evidence>
<keyword evidence="1" id="KW-1133">Transmembrane helix</keyword>
<sequence length="135" mass="15313">MANQSRKTSISWLFLRCAPFLFLTLYGQNLLRTRAYSVRDIVGKLTFYGFALLLLDIVTYLVHGERGLDLTWLVTYRLQLVGLLRLPMLRPLPPRQGSSPGPRYGARSIPTSIFSASLTGRCRHRITPRHPTTPA</sequence>
<evidence type="ECO:0000313" key="3">
    <source>
        <dbReference type="Proteomes" id="UP000738349"/>
    </source>
</evidence>
<keyword evidence="1" id="KW-0812">Transmembrane</keyword>
<protein>
    <submittedName>
        <fullName evidence="2">Uncharacterized protein</fullName>
    </submittedName>
</protein>
<feature type="transmembrane region" description="Helical" evidence="1">
    <location>
        <begin position="41"/>
        <end position="62"/>
    </location>
</feature>
<dbReference type="AlphaFoldDB" id="A0A9P9F5W8"/>
<comment type="caution">
    <text evidence="2">The sequence shown here is derived from an EMBL/GenBank/DDBJ whole genome shotgun (WGS) entry which is preliminary data.</text>
</comment>
<proteinExistence type="predicted"/>
<organism evidence="2 3">
    <name type="scientific">Dactylonectria macrodidyma</name>
    <dbReference type="NCBI Taxonomy" id="307937"/>
    <lineage>
        <taxon>Eukaryota</taxon>
        <taxon>Fungi</taxon>
        <taxon>Dikarya</taxon>
        <taxon>Ascomycota</taxon>
        <taxon>Pezizomycotina</taxon>
        <taxon>Sordariomycetes</taxon>
        <taxon>Hypocreomycetidae</taxon>
        <taxon>Hypocreales</taxon>
        <taxon>Nectriaceae</taxon>
        <taxon>Dactylonectria</taxon>
    </lineage>
</organism>
<evidence type="ECO:0000256" key="1">
    <source>
        <dbReference type="SAM" id="Phobius"/>
    </source>
</evidence>
<name>A0A9P9F5W8_9HYPO</name>